<organism evidence="2 3">
    <name type="scientific">Lithospermum erythrorhizon</name>
    <name type="common">Purple gromwell</name>
    <name type="synonym">Lithospermum officinale var. erythrorhizon</name>
    <dbReference type="NCBI Taxonomy" id="34254"/>
    <lineage>
        <taxon>Eukaryota</taxon>
        <taxon>Viridiplantae</taxon>
        <taxon>Streptophyta</taxon>
        <taxon>Embryophyta</taxon>
        <taxon>Tracheophyta</taxon>
        <taxon>Spermatophyta</taxon>
        <taxon>Magnoliopsida</taxon>
        <taxon>eudicotyledons</taxon>
        <taxon>Gunneridae</taxon>
        <taxon>Pentapetalae</taxon>
        <taxon>asterids</taxon>
        <taxon>lamiids</taxon>
        <taxon>Boraginales</taxon>
        <taxon>Boraginaceae</taxon>
        <taxon>Boraginoideae</taxon>
        <taxon>Lithospermeae</taxon>
        <taxon>Lithospermum</taxon>
    </lineage>
</organism>
<feature type="compositionally biased region" description="Polar residues" evidence="1">
    <location>
        <begin position="1"/>
        <end position="10"/>
    </location>
</feature>
<evidence type="ECO:0000313" key="3">
    <source>
        <dbReference type="Proteomes" id="UP001454036"/>
    </source>
</evidence>
<dbReference type="Proteomes" id="UP001454036">
    <property type="component" value="Unassembled WGS sequence"/>
</dbReference>
<feature type="region of interest" description="Disordered" evidence="1">
    <location>
        <begin position="1"/>
        <end position="101"/>
    </location>
</feature>
<accession>A0AAV3QLZ7</accession>
<sequence>MLSNGTFEDSSNPDRDLNKNEPPSRNFDWIEGQNQADHVESDILSHCPTSSRVGSEDVKSGQNQSIISPSWNEEDSSRNSSSAYSFLSSPKKTKRKNQILE</sequence>
<feature type="compositionally biased region" description="Basic residues" evidence="1">
    <location>
        <begin position="91"/>
        <end position="101"/>
    </location>
</feature>
<comment type="caution">
    <text evidence="2">The sequence shown here is derived from an EMBL/GenBank/DDBJ whole genome shotgun (WGS) entry which is preliminary data.</text>
</comment>
<dbReference type="AlphaFoldDB" id="A0AAV3QLZ7"/>
<gene>
    <name evidence="2" type="ORF">LIER_20586</name>
</gene>
<feature type="compositionally biased region" description="Polar residues" evidence="1">
    <location>
        <begin position="60"/>
        <end position="71"/>
    </location>
</feature>
<name>A0AAV3QLZ7_LITER</name>
<evidence type="ECO:0000256" key="1">
    <source>
        <dbReference type="SAM" id="MobiDB-lite"/>
    </source>
</evidence>
<keyword evidence="3" id="KW-1185">Reference proteome</keyword>
<evidence type="ECO:0000313" key="2">
    <source>
        <dbReference type="EMBL" id="GAA0165097.1"/>
    </source>
</evidence>
<proteinExistence type="predicted"/>
<protein>
    <submittedName>
        <fullName evidence="2">Uncharacterized protein</fullName>
    </submittedName>
</protein>
<feature type="compositionally biased region" description="Polar residues" evidence="1">
    <location>
        <begin position="78"/>
        <end position="90"/>
    </location>
</feature>
<dbReference type="EMBL" id="BAABME010005251">
    <property type="protein sequence ID" value="GAA0165097.1"/>
    <property type="molecule type" value="Genomic_DNA"/>
</dbReference>
<reference evidence="2 3" key="1">
    <citation type="submission" date="2024-01" db="EMBL/GenBank/DDBJ databases">
        <title>The complete chloroplast genome sequence of Lithospermum erythrorhizon: insights into the phylogenetic relationship among Boraginaceae species and the maternal lineages of purple gromwells.</title>
        <authorList>
            <person name="Okada T."/>
            <person name="Watanabe K."/>
        </authorList>
    </citation>
    <scope>NUCLEOTIDE SEQUENCE [LARGE SCALE GENOMIC DNA]</scope>
</reference>